<reference evidence="3 4" key="1">
    <citation type="submission" date="2024-03" db="EMBL/GenBank/DDBJ databases">
        <title>The genome assembly and annotation of the cricket Gryllus longicercus Weissman &amp; Gray.</title>
        <authorList>
            <person name="Szrajer S."/>
            <person name="Gray D."/>
            <person name="Ylla G."/>
        </authorList>
    </citation>
    <scope>NUCLEOTIDE SEQUENCE [LARGE SCALE GENOMIC DNA]</scope>
    <source>
        <strain evidence="3">DAG 2021-001</strain>
        <tissue evidence="3">Whole body minus gut</tissue>
    </source>
</reference>
<accession>A0AAN9VRI7</accession>
<evidence type="ECO:0008006" key="5">
    <source>
        <dbReference type="Google" id="ProtNLM"/>
    </source>
</evidence>
<dbReference type="Proteomes" id="UP001378592">
    <property type="component" value="Unassembled WGS sequence"/>
</dbReference>
<evidence type="ECO:0000313" key="3">
    <source>
        <dbReference type="EMBL" id="KAK7866840.1"/>
    </source>
</evidence>
<keyword evidence="4" id="KW-1185">Reference proteome</keyword>
<comment type="caution">
    <text evidence="3">The sequence shown here is derived from an EMBL/GenBank/DDBJ whole genome shotgun (WGS) entry which is preliminary data.</text>
</comment>
<evidence type="ECO:0000256" key="2">
    <source>
        <dbReference type="ARBA" id="ARBA00022946"/>
    </source>
</evidence>
<dbReference type="Pfam" id="PF02536">
    <property type="entry name" value="mTERF"/>
    <property type="match status" value="1"/>
</dbReference>
<sequence>MIRYLCSSCGLRKFVCSSQSLLLIKSSRFRIVPTELYPYRWPRNCFTRDFSTCNDVESTKKIAHKLGIEDELFVDSLKNCPDLLHVSSNKWESCFRELMNNGLSAEETLYVITKYPPLLLTNVKDFSTGFKYWRGVELGEKNVLSLLKTCPQFLLVRGQQISLRVAHLKTVGSDKAVVKLLKNAPRLMFDNWNDVLAKLSFLIDEMRIERKQVLKSYALNRDLLFLKSRFVFLERCGKYVKPKLDPDPNIPSKNPPLKSIVEEDDETFSTQVAGVTLEEYEVFQELYTMEVAESEMDSDSE</sequence>
<dbReference type="EMBL" id="JAZDUA010000134">
    <property type="protein sequence ID" value="KAK7866840.1"/>
    <property type="molecule type" value="Genomic_DNA"/>
</dbReference>
<dbReference type="AlphaFoldDB" id="A0AAN9VRI7"/>
<dbReference type="SMART" id="SM00733">
    <property type="entry name" value="Mterf"/>
    <property type="match status" value="4"/>
</dbReference>
<proteinExistence type="inferred from homology"/>
<evidence type="ECO:0000256" key="1">
    <source>
        <dbReference type="ARBA" id="ARBA00007692"/>
    </source>
</evidence>
<gene>
    <name evidence="3" type="ORF">R5R35_006017</name>
</gene>
<comment type="similarity">
    <text evidence="1">Belongs to the mTERF family.</text>
</comment>
<name>A0AAN9VRI7_9ORTH</name>
<dbReference type="InterPro" id="IPR003690">
    <property type="entry name" value="MTERF"/>
</dbReference>
<keyword evidence="2" id="KW-0809">Transit peptide</keyword>
<dbReference type="GO" id="GO:0003676">
    <property type="term" value="F:nucleic acid binding"/>
    <property type="evidence" value="ECO:0007669"/>
    <property type="project" value="InterPro"/>
</dbReference>
<dbReference type="Gene3D" id="1.25.70.10">
    <property type="entry name" value="Transcription termination factor 3, mitochondrial"/>
    <property type="match status" value="1"/>
</dbReference>
<organism evidence="3 4">
    <name type="scientific">Gryllus longicercus</name>
    <dbReference type="NCBI Taxonomy" id="2509291"/>
    <lineage>
        <taxon>Eukaryota</taxon>
        <taxon>Metazoa</taxon>
        <taxon>Ecdysozoa</taxon>
        <taxon>Arthropoda</taxon>
        <taxon>Hexapoda</taxon>
        <taxon>Insecta</taxon>
        <taxon>Pterygota</taxon>
        <taxon>Neoptera</taxon>
        <taxon>Polyneoptera</taxon>
        <taxon>Orthoptera</taxon>
        <taxon>Ensifera</taxon>
        <taxon>Gryllidea</taxon>
        <taxon>Grylloidea</taxon>
        <taxon>Gryllidae</taxon>
        <taxon>Gryllinae</taxon>
        <taxon>Gryllus</taxon>
    </lineage>
</organism>
<protein>
    <recommendedName>
        <fullName evidence="5">Mitochondrial transcription termination factor</fullName>
    </recommendedName>
</protein>
<dbReference type="InterPro" id="IPR038538">
    <property type="entry name" value="MTERF_sf"/>
</dbReference>
<evidence type="ECO:0000313" key="4">
    <source>
        <dbReference type="Proteomes" id="UP001378592"/>
    </source>
</evidence>